<evidence type="ECO:0008006" key="3">
    <source>
        <dbReference type="Google" id="ProtNLM"/>
    </source>
</evidence>
<dbReference type="PANTHER" id="PTHR45588:SF1">
    <property type="entry name" value="WW DOMAIN-CONTAINING PROTEIN"/>
    <property type="match status" value="1"/>
</dbReference>
<organism evidence="1 2">
    <name type="scientific">Sphingobacterium humi</name>
    <dbReference type="NCBI Taxonomy" id="1796905"/>
    <lineage>
        <taxon>Bacteria</taxon>
        <taxon>Pseudomonadati</taxon>
        <taxon>Bacteroidota</taxon>
        <taxon>Sphingobacteriia</taxon>
        <taxon>Sphingobacteriales</taxon>
        <taxon>Sphingobacteriaceae</taxon>
        <taxon>Sphingobacterium</taxon>
    </lineage>
</organism>
<evidence type="ECO:0000313" key="1">
    <source>
        <dbReference type="EMBL" id="MVZ60549.1"/>
    </source>
</evidence>
<reference evidence="1 2" key="1">
    <citation type="submission" date="2019-12" db="EMBL/GenBank/DDBJ databases">
        <authorList>
            <person name="Dong K."/>
        </authorList>
    </citation>
    <scope>NUCLEOTIDE SEQUENCE [LARGE SCALE GENOMIC DNA]</scope>
    <source>
        <strain evidence="1 2">JCM 31225</strain>
    </source>
</reference>
<name>A0A6N8KV06_9SPHI</name>
<proteinExistence type="predicted"/>
<dbReference type="Gene3D" id="1.25.40.10">
    <property type="entry name" value="Tetratricopeptide repeat domain"/>
    <property type="match status" value="1"/>
</dbReference>
<dbReference type="SMART" id="SM00028">
    <property type="entry name" value="TPR"/>
    <property type="match status" value="4"/>
</dbReference>
<dbReference type="RefSeq" id="WP_160367493.1">
    <property type="nucleotide sequence ID" value="NZ_WSQA01000001.1"/>
</dbReference>
<dbReference type="SUPFAM" id="SSF48452">
    <property type="entry name" value="TPR-like"/>
    <property type="match status" value="1"/>
</dbReference>
<dbReference type="EMBL" id="WSQA01000001">
    <property type="protein sequence ID" value="MVZ60549.1"/>
    <property type="molecule type" value="Genomic_DNA"/>
</dbReference>
<gene>
    <name evidence="1" type="ORF">GQF63_00805</name>
</gene>
<dbReference type="InterPro" id="IPR011990">
    <property type="entry name" value="TPR-like_helical_dom_sf"/>
</dbReference>
<dbReference type="Proteomes" id="UP000435036">
    <property type="component" value="Unassembled WGS sequence"/>
</dbReference>
<dbReference type="OrthoDB" id="9778494at2"/>
<evidence type="ECO:0000313" key="2">
    <source>
        <dbReference type="Proteomes" id="UP000435036"/>
    </source>
</evidence>
<protein>
    <recommendedName>
        <fullName evidence="3">Tetratricopeptide repeat protein</fullName>
    </recommendedName>
</protein>
<dbReference type="PROSITE" id="PS51257">
    <property type="entry name" value="PROKAR_LIPOPROTEIN"/>
    <property type="match status" value="1"/>
</dbReference>
<dbReference type="PANTHER" id="PTHR45588">
    <property type="entry name" value="TPR DOMAIN-CONTAINING PROTEIN"/>
    <property type="match status" value="1"/>
</dbReference>
<comment type="caution">
    <text evidence="1">The sequence shown here is derived from an EMBL/GenBank/DDBJ whole genome shotgun (WGS) entry which is preliminary data.</text>
</comment>
<dbReference type="InterPro" id="IPR019734">
    <property type="entry name" value="TPR_rpt"/>
</dbReference>
<keyword evidence="2" id="KW-1185">Reference proteome</keyword>
<accession>A0A6N8KV06</accession>
<dbReference type="AlphaFoldDB" id="A0A6N8KV06"/>
<sequence>MKPIVLFWILTILCGCHPTPRTKQSTAGIAPSCAATKTDDKEWYRLNQKAPKLPGLEGIDFPITSRQPEVQDYINQGLMLAYGFNHAEAARSFFQAARLDSTCAMAYWGFAYALGPNYNGGMEDDNYQRAYQAILAAQQHAHRASKREQILIAALAKRYTAEPPEDRSALDLAYATAMKKAYQQFPNDADIGALYAEALMILHPWDLYIKETKAPQAWTAEIVMLLEKLIQQHPQHAGAHHFYIHAIEASKEPEKALGSARVLDSLVKGAGHLLHMPSHIYINTGDYHLGTISNLNAIAADSIYTTACHAQGMYPLAYYPHNQHFLAATATLEGHAALAWQAANAVQQHTAKDLMNQPGWGTLQHYYSIPYYVGVKFNMYDSLINMPAPAQELIYPRALWHYARGMAFLGKNKLQNSQQELDKLMTLAADTSLQNLTIWDINTTADLVQIAKRVLQASLDMKQQRQQRAISLFKEAIAIEDQLNYNEPPDWFFSVRHYLGDALLNEKKFKEAEQVFQQDLQIWKNNIWALQGLHKALLAQHKTQEAKPIKLAMDKAGQFANFNIP</sequence>